<keyword evidence="5" id="KW-0732">Signal</keyword>
<dbReference type="PANTHER" id="PTHR11417:SF3">
    <property type="entry name" value="SOMATOLACTIN ALPHA ISOFORM X1-RELATED"/>
    <property type="match status" value="1"/>
</dbReference>
<evidence type="ECO:0000256" key="2">
    <source>
        <dbReference type="ARBA" id="ARBA00008474"/>
    </source>
</evidence>
<dbReference type="InterPro" id="IPR018116">
    <property type="entry name" value="Somatotropin_CS"/>
</dbReference>
<evidence type="ECO:0000313" key="9">
    <source>
        <dbReference type="Proteomes" id="UP000324632"/>
    </source>
</evidence>
<dbReference type="Proteomes" id="UP000324632">
    <property type="component" value="Chromosome 23"/>
</dbReference>
<dbReference type="EMBL" id="SOYY01000023">
    <property type="protein sequence ID" value="KAA0704209.1"/>
    <property type="molecule type" value="Genomic_DNA"/>
</dbReference>
<keyword evidence="3" id="KW-0964">Secreted</keyword>
<dbReference type="PROSITE" id="PS00338">
    <property type="entry name" value="SOMATOTROPIN_2"/>
    <property type="match status" value="1"/>
</dbReference>
<dbReference type="GO" id="GO:0005131">
    <property type="term" value="F:growth hormone receptor binding"/>
    <property type="evidence" value="ECO:0007669"/>
    <property type="project" value="TreeGrafter"/>
</dbReference>
<comment type="subcellular location">
    <subcellularLocation>
        <location evidence="1 7">Secreted</location>
    </subcellularLocation>
</comment>
<dbReference type="Pfam" id="PF00103">
    <property type="entry name" value="Hormone_1"/>
    <property type="match status" value="1"/>
</dbReference>
<dbReference type="GO" id="GO:0005615">
    <property type="term" value="C:extracellular space"/>
    <property type="evidence" value="ECO:0007669"/>
    <property type="project" value="TreeGrafter"/>
</dbReference>
<keyword evidence="4 7" id="KW-0372">Hormone</keyword>
<dbReference type="SUPFAM" id="SSF47266">
    <property type="entry name" value="4-helical cytokines"/>
    <property type="match status" value="1"/>
</dbReference>
<sequence length="235" mass="26500">MMERQTAGLFCDTGKRYIMASCHSALIVPALDCSGQGLEGASCTISVEKLLDRAVQHAVLIYRISEESKMMFEEMFIPLSVMNPHVYGGTLCAPRTMAFPASKSEIQQISDKWLLHSVLILIQSWIDPLADLQVSLESYDNAPSVLLNRTKWLYTKLMSLEQGVLILIKQILGEGGLLLDIPEKAADLLDSPDIFESVRRDYSVLYCFRKDAHKMETFLKLLKCRQTDKQNCSVF</sequence>
<protein>
    <submittedName>
        <fullName evidence="8">Somatolactin</fullName>
    </submittedName>
</protein>
<dbReference type="PANTHER" id="PTHR11417">
    <property type="entry name" value="SOMATOTROPIN,PROLACTIN"/>
    <property type="match status" value="1"/>
</dbReference>
<reference evidence="8 9" key="1">
    <citation type="journal article" date="2019" name="Mol. Ecol. Resour.">
        <title>Chromosome-level genome assembly of Triplophysa tibetana, a fish adapted to the harsh high-altitude environment of the Tibetan Plateau.</title>
        <authorList>
            <person name="Yang X."/>
            <person name="Liu H."/>
            <person name="Ma Z."/>
            <person name="Zou Y."/>
            <person name="Zou M."/>
            <person name="Mao Y."/>
            <person name="Li X."/>
            <person name="Wang H."/>
            <person name="Chen T."/>
            <person name="Wang W."/>
            <person name="Yang R."/>
        </authorList>
    </citation>
    <scope>NUCLEOTIDE SEQUENCE [LARGE SCALE GENOMIC DNA]</scope>
    <source>
        <strain evidence="8">TTIB1903HZAU</strain>
        <tissue evidence="8">Muscle</tissue>
    </source>
</reference>
<keyword evidence="9" id="KW-1185">Reference proteome</keyword>
<dbReference type="GO" id="GO:0046427">
    <property type="term" value="P:positive regulation of receptor signaling pathway via JAK-STAT"/>
    <property type="evidence" value="ECO:0007669"/>
    <property type="project" value="TreeGrafter"/>
</dbReference>
<dbReference type="GO" id="GO:0045927">
    <property type="term" value="P:positive regulation of growth"/>
    <property type="evidence" value="ECO:0007669"/>
    <property type="project" value="TreeGrafter"/>
</dbReference>
<dbReference type="GO" id="GO:0070186">
    <property type="term" value="F:growth hormone activity"/>
    <property type="evidence" value="ECO:0007669"/>
    <property type="project" value="TreeGrafter"/>
</dbReference>
<comment type="caution">
    <text evidence="8">The sequence shown here is derived from an EMBL/GenBank/DDBJ whole genome shotgun (WGS) entry which is preliminary data.</text>
</comment>
<evidence type="ECO:0000256" key="3">
    <source>
        <dbReference type="ARBA" id="ARBA00022525"/>
    </source>
</evidence>
<accession>A0A5A9N5G4</accession>
<dbReference type="GO" id="GO:0048513">
    <property type="term" value="P:animal organ development"/>
    <property type="evidence" value="ECO:0007669"/>
    <property type="project" value="TreeGrafter"/>
</dbReference>
<evidence type="ECO:0000256" key="4">
    <source>
        <dbReference type="ARBA" id="ARBA00022702"/>
    </source>
</evidence>
<evidence type="ECO:0000256" key="6">
    <source>
        <dbReference type="ARBA" id="ARBA00023157"/>
    </source>
</evidence>
<dbReference type="InterPro" id="IPR009079">
    <property type="entry name" value="4_helix_cytokine-like_core"/>
</dbReference>
<dbReference type="GO" id="GO:0060396">
    <property type="term" value="P:growth hormone receptor signaling pathway"/>
    <property type="evidence" value="ECO:0007669"/>
    <property type="project" value="TreeGrafter"/>
</dbReference>
<evidence type="ECO:0000256" key="5">
    <source>
        <dbReference type="ARBA" id="ARBA00022729"/>
    </source>
</evidence>
<dbReference type="AlphaFoldDB" id="A0A5A9N5G4"/>
<gene>
    <name evidence="8" type="ORF">E1301_Tti000150</name>
</gene>
<organism evidence="8 9">
    <name type="scientific">Triplophysa tibetana</name>
    <dbReference type="NCBI Taxonomy" id="1572043"/>
    <lineage>
        <taxon>Eukaryota</taxon>
        <taxon>Metazoa</taxon>
        <taxon>Chordata</taxon>
        <taxon>Craniata</taxon>
        <taxon>Vertebrata</taxon>
        <taxon>Euteleostomi</taxon>
        <taxon>Actinopterygii</taxon>
        <taxon>Neopterygii</taxon>
        <taxon>Teleostei</taxon>
        <taxon>Ostariophysi</taxon>
        <taxon>Cypriniformes</taxon>
        <taxon>Nemacheilidae</taxon>
        <taxon>Triplophysa</taxon>
    </lineage>
</organism>
<dbReference type="PRINTS" id="PR00836">
    <property type="entry name" value="SOMATOTROPIN"/>
</dbReference>
<dbReference type="Gene3D" id="1.20.1250.10">
    <property type="match status" value="1"/>
</dbReference>
<name>A0A5A9N5G4_9TELE</name>
<evidence type="ECO:0000313" key="8">
    <source>
        <dbReference type="EMBL" id="KAA0704209.1"/>
    </source>
</evidence>
<dbReference type="GO" id="GO:0031667">
    <property type="term" value="P:response to nutrient levels"/>
    <property type="evidence" value="ECO:0007669"/>
    <property type="project" value="TreeGrafter"/>
</dbReference>
<comment type="similarity">
    <text evidence="2 7">Belongs to the somatotropin/prolactin family.</text>
</comment>
<evidence type="ECO:0000256" key="7">
    <source>
        <dbReference type="RuleBase" id="RU003618"/>
    </source>
</evidence>
<proteinExistence type="inferred from homology"/>
<keyword evidence="6" id="KW-1015">Disulfide bond</keyword>
<evidence type="ECO:0000256" key="1">
    <source>
        <dbReference type="ARBA" id="ARBA00004613"/>
    </source>
</evidence>
<dbReference type="InterPro" id="IPR001400">
    <property type="entry name" value="Somatotropin/Prolactin"/>
</dbReference>